<feature type="transmembrane region" description="Helical" evidence="9">
    <location>
        <begin position="227"/>
        <end position="252"/>
    </location>
</feature>
<dbReference type="GO" id="GO:0006811">
    <property type="term" value="P:monoatomic ion transport"/>
    <property type="evidence" value="ECO:0007669"/>
    <property type="project" value="UniProtKB-KW"/>
</dbReference>
<dbReference type="PANTHER" id="PTHR16254">
    <property type="entry name" value="POTASSIUM/PROTON ANTIPORTER-RELATED"/>
    <property type="match status" value="1"/>
</dbReference>
<feature type="transmembrane region" description="Helical" evidence="9">
    <location>
        <begin position="148"/>
        <end position="169"/>
    </location>
</feature>
<dbReference type="GO" id="GO:0015297">
    <property type="term" value="F:antiporter activity"/>
    <property type="evidence" value="ECO:0007669"/>
    <property type="project" value="UniProtKB-KW"/>
</dbReference>
<feature type="signal peptide" evidence="10">
    <location>
        <begin position="1"/>
        <end position="19"/>
    </location>
</feature>
<evidence type="ECO:0000256" key="9">
    <source>
        <dbReference type="SAM" id="Phobius"/>
    </source>
</evidence>
<keyword evidence="2" id="KW-0813">Transport</keyword>
<keyword evidence="8 9" id="KW-0472">Membrane</keyword>
<feature type="transmembrane region" description="Helical" evidence="9">
    <location>
        <begin position="472"/>
        <end position="490"/>
    </location>
</feature>
<feature type="transmembrane region" description="Helical" evidence="9">
    <location>
        <begin position="502"/>
        <end position="521"/>
    </location>
</feature>
<dbReference type="Gene3D" id="1.20.1530.20">
    <property type="match status" value="1"/>
</dbReference>
<keyword evidence="5 10" id="KW-0732">Signal</keyword>
<protein>
    <submittedName>
        <fullName evidence="12">K(+) efflux antiporter 4</fullName>
    </submittedName>
</protein>
<evidence type="ECO:0000313" key="12">
    <source>
        <dbReference type="EMBL" id="KAL3625378.1"/>
    </source>
</evidence>
<dbReference type="Proteomes" id="UP001632038">
    <property type="component" value="Unassembled WGS sequence"/>
</dbReference>
<dbReference type="EMBL" id="JAVIJP010000052">
    <property type="protein sequence ID" value="KAL3625378.1"/>
    <property type="molecule type" value="Genomic_DNA"/>
</dbReference>
<dbReference type="Pfam" id="PF00999">
    <property type="entry name" value="Na_H_Exchanger"/>
    <property type="match status" value="1"/>
</dbReference>
<reference evidence="13" key="1">
    <citation type="journal article" date="2024" name="IScience">
        <title>Strigolactones Initiate the Formation of Haustorium-like Structures in Castilleja.</title>
        <authorList>
            <person name="Buerger M."/>
            <person name="Peterson D."/>
            <person name="Chory J."/>
        </authorList>
    </citation>
    <scope>NUCLEOTIDE SEQUENCE [LARGE SCALE GENOMIC DNA]</scope>
</reference>
<feature type="chain" id="PRO_5044859485" evidence="10">
    <location>
        <begin position="20"/>
        <end position="570"/>
    </location>
</feature>
<proteinExistence type="predicted"/>
<evidence type="ECO:0000256" key="3">
    <source>
        <dbReference type="ARBA" id="ARBA00022449"/>
    </source>
</evidence>
<gene>
    <name evidence="12" type="primary">KEA4_2</name>
    <name evidence="12" type="ORF">CASFOL_030832</name>
</gene>
<evidence type="ECO:0000256" key="10">
    <source>
        <dbReference type="SAM" id="SignalP"/>
    </source>
</evidence>
<feature type="transmembrane region" description="Helical" evidence="9">
    <location>
        <begin position="202"/>
        <end position="220"/>
    </location>
</feature>
<name>A0ABD3C6F3_9LAMI</name>
<keyword evidence="6 9" id="KW-1133">Transmembrane helix</keyword>
<feature type="transmembrane region" description="Helical" evidence="9">
    <location>
        <begin position="416"/>
        <end position="435"/>
    </location>
</feature>
<keyword evidence="3" id="KW-0050">Antiport</keyword>
<dbReference type="InterPro" id="IPR006153">
    <property type="entry name" value="Cation/H_exchanger_TM"/>
</dbReference>
<organism evidence="12 13">
    <name type="scientific">Castilleja foliolosa</name>
    <dbReference type="NCBI Taxonomy" id="1961234"/>
    <lineage>
        <taxon>Eukaryota</taxon>
        <taxon>Viridiplantae</taxon>
        <taxon>Streptophyta</taxon>
        <taxon>Embryophyta</taxon>
        <taxon>Tracheophyta</taxon>
        <taxon>Spermatophyta</taxon>
        <taxon>Magnoliopsida</taxon>
        <taxon>eudicotyledons</taxon>
        <taxon>Gunneridae</taxon>
        <taxon>Pentapetalae</taxon>
        <taxon>asterids</taxon>
        <taxon>lamiids</taxon>
        <taxon>Lamiales</taxon>
        <taxon>Orobanchaceae</taxon>
        <taxon>Pedicularideae</taxon>
        <taxon>Castillejinae</taxon>
        <taxon>Castilleja</taxon>
    </lineage>
</organism>
<keyword evidence="4 9" id="KW-0812">Transmembrane</keyword>
<comment type="subcellular location">
    <subcellularLocation>
        <location evidence="1">Membrane</location>
        <topology evidence="1">Multi-pass membrane protein</topology>
    </subcellularLocation>
</comment>
<evidence type="ECO:0000256" key="7">
    <source>
        <dbReference type="ARBA" id="ARBA00023065"/>
    </source>
</evidence>
<evidence type="ECO:0000256" key="1">
    <source>
        <dbReference type="ARBA" id="ARBA00004141"/>
    </source>
</evidence>
<dbReference type="InterPro" id="IPR038770">
    <property type="entry name" value="Na+/solute_symporter_sf"/>
</dbReference>
<evidence type="ECO:0000256" key="2">
    <source>
        <dbReference type="ARBA" id="ARBA00022448"/>
    </source>
</evidence>
<dbReference type="InterPro" id="IPR045158">
    <property type="entry name" value="KEA4/5/6-like"/>
</dbReference>
<keyword evidence="13" id="KW-1185">Reference proteome</keyword>
<feature type="transmembrane region" description="Helical" evidence="9">
    <location>
        <begin position="318"/>
        <end position="342"/>
    </location>
</feature>
<feature type="transmembrane region" description="Helical" evidence="9">
    <location>
        <begin position="258"/>
        <end position="278"/>
    </location>
</feature>
<evidence type="ECO:0000256" key="5">
    <source>
        <dbReference type="ARBA" id="ARBA00022729"/>
    </source>
</evidence>
<dbReference type="AlphaFoldDB" id="A0ABD3C6F3"/>
<evidence type="ECO:0000313" key="13">
    <source>
        <dbReference type="Proteomes" id="UP001632038"/>
    </source>
</evidence>
<feature type="transmembrane region" description="Helical" evidence="9">
    <location>
        <begin position="290"/>
        <end position="312"/>
    </location>
</feature>
<evidence type="ECO:0000259" key="11">
    <source>
        <dbReference type="Pfam" id="PF00999"/>
    </source>
</evidence>
<sequence length="570" mass="61740">MRGFCAFVILLLAFSLLNAGDSVPENDVVNGTISNNTTREKENSFADMIDNALEKEFNETDELSDATDHGSFNNSVSEQQAVLETVARVKPKKNETKEEKSFQLHDVFNLDNENRPEDTPTLIDNKDNVFIMSNPKSKFPVLQLDLRLISDLVIVIVFATCGGIAFACAGQPVITGYLLAGSLIGPGGFSFVSEMVQVETVAQFGVIFLLFALGLEFSAVKIRVVRAVAVFGGLLQIFLFMCLCGITALLCGGEASEGVFVGVFLSMSSTAVVLKFLMERNSINTLHGQVTVGTLILQDCAVGLLFALLPILGGTSGALQGVVSMIKLLVVLVTFLAVLSILSRTCIPWFLKLMISLSSQTNELYQLAAVAFCLLVAWCSDKLGLSLELGSFAAGVMISTTDLAQHTLEQVEPIRNLFAALFLASIGMLIHVHFLWNHIDILLAAVILVIVIKTAVVTLVVRGFRYNNKTSLLVGMSLAQIGEFAFVLLSRASNLKLIEGKLYVLLLGTTALSLVTTPLLFKLIPAVVQLGVLLRWFSPELPHEIGLRGDSLRADSAKHISLMVRGSRYS</sequence>
<keyword evidence="7" id="KW-0406">Ion transport</keyword>
<feature type="transmembrane region" description="Helical" evidence="9">
    <location>
        <begin position="441"/>
        <end position="460"/>
    </location>
</feature>
<accession>A0ABD3C6F3</accession>
<feature type="transmembrane region" description="Helical" evidence="9">
    <location>
        <begin position="176"/>
        <end position="196"/>
    </location>
</feature>
<dbReference type="GO" id="GO:0016020">
    <property type="term" value="C:membrane"/>
    <property type="evidence" value="ECO:0007669"/>
    <property type="project" value="UniProtKB-SubCell"/>
</dbReference>
<dbReference type="PANTHER" id="PTHR16254:SF14">
    <property type="entry name" value="TRANSMEMBRANE AND COILED-COIL DOMAIN-CONTAINING PROTEIN 3"/>
    <property type="match status" value="1"/>
</dbReference>
<feature type="domain" description="Cation/H+ exchanger transmembrane" evidence="11">
    <location>
        <begin position="157"/>
        <end position="522"/>
    </location>
</feature>
<comment type="caution">
    <text evidence="12">The sequence shown here is derived from an EMBL/GenBank/DDBJ whole genome shotgun (WGS) entry which is preliminary data.</text>
</comment>
<evidence type="ECO:0000256" key="4">
    <source>
        <dbReference type="ARBA" id="ARBA00022692"/>
    </source>
</evidence>
<evidence type="ECO:0000256" key="6">
    <source>
        <dbReference type="ARBA" id="ARBA00022989"/>
    </source>
</evidence>
<evidence type="ECO:0000256" key="8">
    <source>
        <dbReference type="ARBA" id="ARBA00023136"/>
    </source>
</evidence>